<evidence type="ECO:0000256" key="3">
    <source>
        <dbReference type="ARBA" id="ARBA00012438"/>
    </source>
</evidence>
<keyword evidence="7 14" id="KW-0812">Transmembrane</keyword>
<evidence type="ECO:0000313" key="18">
    <source>
        <dbReference type="Proteomes" id="UP000091979"/>
    </source>
</evidence>
<comment type="caution">
    <text evidence="17">The sequence shown here is derived from an EMBL/GenBank/DDBJ whole genome shotgun (WGS) entry which is preliminary data.</text>
</comment>
<evidence type="ECO:0000256" key="13">
    <source>
        <dbReference type="ARBA" id="ARBA00023136"/>
    </source>
</evidence>
<dbReference type="AlphaFoldDB" id="A0A1B7XG88"/>
<dbReference type="Gene3D" id="3.30.565.10">
    <property type="entry name" value="Histidine kinase-like ATPase, C-terminal domain"/>
    <property type="match status" value="1"/>
</dbReference>
<dbReference type="InterPro" id="IPR003594">
    <property type="entry name" value="HATPase_dom"/>
</dbReference>
<sequence length="475" mass="53177">MLLKSISAKLTATFIFILALSLAFYVILFSITMHRDAERSTRRSLPMIVTLLQTEFSSITAPPDVNNAEVTAEIAQRIPKLKKILQADYMWVVRTDGSIIKSKNAVIPEHHLTIVKEMCQKTKLAVFQSLHTEELQALLFPLTMGGKPTTVVIVQHPTWPSHKILLDFLVPTAGTGLLIGLFVLPLIFKTLRPLKELEATVINFATGDLSERAVPVHNDEVGRLSRTFNMMADNLEQMTRFRHELTANISHELRSPLTRIQMSEELAFLSCEQENYSNVKKHLHAVRTEVAELDGLIEEILKLSKLEMNTQIGEIGACDITNTLRRLMRKNAPIIERKHLNVQTDYSHDCVITCNYPMVNLALSNLVSNALKFSPEKGLIRVNTISNPQTVSIEVFNTFYRSFSTTEQVAIFEPFARAEGENIPGTGLGLALVAKVAEQHEGSVTVQNQVGGILFTLTLPRVLASHENVRKQHTV</sequence>
<dbReference type="GO" id="GO:0000155">
    <property type="term" value="F:phosphorelay sensor kinase activity"/>
    <property type="evidence" value="ECO:0007669"/>
    <property type="project" value="InterPro"/>
</dbReference>
<accession>A0A1B7XG88</accession>
<evidence type="ECO:0000256" key="7">
    <source>
        <dbReference type="ARBA" id="ARBA00022692"/>
    </source>
</evidence>
<dbReference type="InterPro" id="IPR003660">
    <property type="entry name" value="HAMP_dom"/>
</dbReference>
<keyword evidence="13 14" id="KW-0472">Membrane</keyword>
<evidence type="ECO:0000259" key="15">
    <source>
        <dbReference type="PROSITE" id="PS50109"/>
    </source>
</evidence>
<comment type="catalytic activity">
    <reaction evidence="1">
        <text>ATP + protein L-histidine = ADP + protein N-phospho-L-histidine.</text>
        <dbReference type="EC" id="2.7.13.3"/>
    </reaction>
</comment>
<dbReference type="OrthoDB" id="9815202at2"/>
<dbReference type="SUPFAM" id="SSF158472">
    <property type="entry name" value="HAMP domain-like"/>
    <property type="match status" value="1"/>
</dbReference>
<keyword evidence="9" id="KW-0418">Kinase</keyword>
<dbReference type="InterPro" id="IPR004358">
    <property type="entry name" value="Sig_transdc_His_kin-like_C"/>
</dbReference>
<dbReference type="EMBL" id="JXMS01000007">
    <property type="protein sequence ID" value="OBQ54533.1"/>
    <property type="molecule type" value="Genomic_DNA"/>
</dbReference>
<keyword evidence="12" id="KW-0902">Two-component regulatory system</keyword>
<dbReference type="Proteomes" id="UP000091979">
    <property type="component" value="Unassembled WGS sequence"/>
</dbReference>
<dbReference type="CDD" id="cd00082">
    <property type="entry name" value="HisKA"/>
    <property type="match status" value="1"/>
</dbReference>
<dbReference type="PANTHER" id="PTHR45528">
    <property type="entry name" value="SENSOR HISTIDINE KINASE CPXA"/>
    <property type="match status" value="1"/>
</dbReference>
<name>A0A1B7XG88_9BACT</name>
<dbReference type="SUPFAM" id="SSF47384">
    <property type="entry name" value="Homodimeric domain of signal transducing histidine kinase"/>
    <property type="match status" value="1"/>
</dbReference>
<evidence type="ECO:0000259" key="16">
    <source>
        <dbReference type="PROSITE" id="PS50885"/>
    </source>
</evidence>
<reference evidence="17 18" key="1">
    <citation type="submission" date="2015-01" db="EMBL/GenBank/DDBJ databases">
        <title>Desulfovibrio sp. JC271 draft genome sequence.</title>
        <authorList>
            <person name="Shivani Y."/>
            <person name="Subhash Y."/>
            <person name="Sasikala C."/>
            <person name="Ramana C.V."/>
        </authorList>
    </citation>
    <scope>NUCLEOTIDE SEQUENCE [LARGE SCALE GENOMIC DNA]</scope>
    <source>
        <strain evidence="17 18">JC271</strain>
    </source>
</reference>
<dbReference type="Gene3D" id="1.10.287.130">
    <property type="match status" value="1"/>
</dbReference>
<dbReference type="InterPro" id="IPR036097">
    <property type="entry name" value="HisK_dim/P_sf"/>
</dbReference>
<dbReference type="Pfam" id="PF00672">
    <property type="entry name" value="HAMP"/>
    <property type="match status" value="1"/>
</dbReference>
<keyword evidence="18" id="KW-1185">Reference proteome</keyword>
<evidence type="ECO:0000256" key="4">
    <source>
        <dbReference type="ARBA" id="ARBA00022475"/>
    </source>
</evidence>
<dbReference type="PROSITE" id="PS50885">
    <property type="entry name" value="HAMP"/>
    <property type="match status" value="1"/>
</dbReference>
<comment type="subcellular location">
    <subcellularLocation>
        <location evidence="2">Cell membrane</location>
        <topology evidence="2">Multi-pass membrane protein</topology>
    </subcellularLocation>
</comment>
<evidence type="ECO:0000256" key="2">
    <source>
        <dbReference type="ARBA" id="ARBA00004651"/>
    </source>
</evidence>
<keyword evidence="5" id="KW-0597">Phosphoprotein</keyword>
<keyword evidence="11 14" id="KW-1133">Transmembrane helix</keyword>
<dbReference type="STRING" id="1560234.SP90_05630"/>
<dbReference type="GO" id="GO:0005886">
    <property type="term" value="C:plasma membrane"/>
    <property type="evidence" value="ECO:0007669"/>
    <property type="project" value="UniProtKB-SubCell"/>
</dbReference>
<feature type="transmembrane region" description="Helical" evidence="14">
    <location>
        <begin position="164"/>
        <end position="188"/>
    </location>
</feature>
<dbReference type="PATRIC" id="fig|1560234.3.peg.3102"/>
<evidence type="ECO:0000256" key="9">
    <source>
        <dbReference type="ARBA" id="ARBA00022777"/>
    </source>
</evidence>
<dbReference type="RefSeq" id="WP_066853455.1">
    <property type="nucleotide sequence ID" value="NZ_JXMS01000007.1"/>
</dbReference>
<keyword evidence="8" id="KW-0547">Nucleotide-binding</keyword>
<dbReference type="EC" id="2.7.13.3" evidence="3"/>
<feature type="domain" description="Histidine kinase" evidence="15">
    <location>
        <begin position="248"/>
        <end position="463"/>
    </location>
</feature>
<dbReference type="InterPro" id="IPR005467">
    <property type="entry name" value="His_kinase_dom"/>
</dbReference>
<keyword evidence="10" id="KW-0067">ATP-binding</keyword>
<gene>
    <name evidence="17" type="ORF">SP90_05630</name>
</gene>
<evidence type="ECO:0000313" key="17">
    <source>
        <dbReference type="EMBL" id="OBQ54533.1"/>
    </source>
</evidence>
<dbReference type="SMART" id="SM00388">
    <property type="entry name" value="HisKA"/>
    <property type="match status" value="1"/>
</dbReference>
<dbReference type="PANTHER" id="PTHR45528:SF1">
    <property type="entry name" value="SENSOR HISTIDINE KINASE CPXA"/>
    <property type="match status" value="1"/>
</dbReference>
<evidence type="ECO:0000256" key="10">
    <source>
        <dbReference type="ARBA" id="ARBA00022840"/>
    </source>
</evidence>
<evidence type="ECO:0000256" key="12">
    <source>
        <dbReference type="ARBA" id="ARBA00023012"/>
    </source>
</evidence>
<organism evidence="17 18">
    <name type="scientific">Halodesulfovibrio spirochaetisodalis</name>
    <dbReference type="NCBI Taxonomy" id="1560234"/>
    <lineage>
        <taxon>Bacteria</taxon>
        <taxon>Pseudomonadati</taxon>
        <taxon>Thermodesulfobacteriota</taxon>
        <taxon>Desulfovibrionia</taxon>
        <taxon>Desulfovibrionales</taxon>
        <taxon>Desulfovibrionaceae</taxon>
        <taxon>Halodesulfovibrio</taxon>
    </lineage>
</organism>
<dbReference type="Pfam" id="PF02518">
    <property type="entry name" value="HATPase_c"/>
    <property type="match status" value="1"/>
</dbReference>
<keyword evidence="4" id="KW-1003">Cell membrane</keyword>
<dbReference type="PROSITE" id="PS50109">
    <property type="entry name" value="HIS_KIN"/>
    <property type="match status" value="1"/>
</dbReference>
<dbReference type="CDD" id="cd06225">
    <property type="entry name" value="HAMP"/>
    <property type="match status" value="1"/>
</dbReference>
<dbReference type="SMART" id="SM00304">
    <property type="entry name" value="HAMP"/>
    <property type="match status" value="1"/>
</dbReference>
<dbReference type="PRINTS" id="PR00344">
    <property type="entry name" value="BCTRLSENSOR"/>
</dbReference>
<evidence type="ECO:0000256" key="5">
    <source>
        <dbReference type="ARBA" id="ARBA00022553"/>
    </source>
</evidence>
<dbReference type="SUPFAM" id="SSF55874">
    <property type="entry name" value="ATPase domain of HSP90 chaperone/DNA topoisomerase II/histidine kinase"/>
    <property type="match status" value="1"/>
</dbReference>
<protein>
    <recommendedName>
        <fullName evidence="3">histidine kinase</fullName>
        <ecNumber evidence="3">2.7.13.3</ecNumber>
    </recommendedName>
</protein>
<dbReference type="SMART" id="SM00387">
    <property type="entry name" value="HATPase_c"/>
    <property type="match status" value="1"/>
</dbReference>
<dbReference type="InterPro" id="IPR003661">
    <property type="entry name" value="HisK_dim/P_dom"/>
</dbReference>
<dbReference type="Gene3D" id="1.10.8.500">
    <property type="entry name" value="HAMP domain in histidine kinase"/>
    <property type="match status" value="1"/>
</dbReference>
<dbReference type="Pfam" id="PF00512">
    <property type="entry name" value="HisKA"/>
    <property type="match status" value="1"/>
</dbReference>
<proteinExistence type="predicted"/>
<dbReference type="InterPro" id="IPR050398">
    <property type="entry name" value="HssS/ArlS-like"/>
</dbReference>
<dbReference type="InterPro" id="IPR036890">
    <property type="entry name" value="HATPase_C_sf"/>
</dbReference>
<feature type="domain" description="HAMP" evidence="16">
    <location>
        <begin position="188"/>
        <end position="240"/>
    </location>
</feature>
<evidence type="ECO:0000256" key="8">
    <source>
        <dbReference type="ARBA" id="ARBA00022741"/>
    </source>
</evidence>
<keyword evidence="6" id="KW-0808">Transferase</keyword>
<evidence type="ECO:0000256" key="6">
    <source>
        <dbReference type="ARBA" id="ARBA00022679"/>
    </source>
</evidence>
<evidence type="ECO:0000256" key="1">
    <source>
        <dbReference type="ARBA" id="ARBA00000085"/>
    </source>
</evidence>
<feature type="transmembrane region" description="Helical" evidence="14">
    <location>
        <begin position="12"/>
        <end position="33"/>
    </location>
</feature>
<evidence type="ECO:0000256" key="14">
    <source>
        <dbReference type="SAM" id="Phobius"/>
    </source>
</evidence>
<dbReference type="GO" id="GO:0005524">
    <property type="term" value="F:ATP binding"/>
    <property type="evidence" value="ECO:0007669"/>
    <property type="project" value="UniProtKB-KW"/>
</dbReference>
<evidence type="ECO:0000256" key="11">
    <source>
        <dbReference type="ARBA" id="ARBA00022989"/>
    </source>
</evidence>